<dbReference type="SUPFAM" id="SSF52096">
    <property type="entry name" value="ClpP/crotonase"/>
    <property type="match status" value="2"/>
</dbReference>
<dbReference type="InterPro" id="IPR011762">
    <property type="entry name" value="COA_CT_N"/>
</dbReference>
<dbReference type="RefSeq" id="WP_045447206.1">
    <property type="nucleotide sequence ID" value="NZ_BBIO01000011.1"/>
</dbReference>
<dbReference type="EMBL" id="BBIO01000011">
    <property type="protein sequence ID" value="GAK45712.1"/>
    <property type="molecule type" value="Genomic_DNA"/>
</dbReference>
<evidence type="ECO:0000313" key="4">
    <source>
        <dbReference type="Proteomes" id="UP000028702"/>
    </source>
</evidence>
<gene>
    <name evidence="3" type="ORF">M2A_2211</name>
</gene>
<evidence type="ECO:0000313" key="3">
    <source>
        <dbReference type="EMBL" id="GAK45712.1"/>
    </source>
</evidence>
<protein>
    <submittedName>
        <fullName evidence="3">Propionyl-CoA carboxylase</fullName>
    </submittedName>
</protein>
<dbReference type="eggNOG" id="COG4799">
    <property type="taxonomic scope" value="Bacteria"/>
</dbReference>
<dbReference type="AlphaFoldDB" id="A0A081BCE4"/>
<sequence>MSWEKEVEEIHLRRKLAKQQGGAEAVARQHEKGRLTIRERIGELADEGSFREAGEGAGVPEFAEDGSLKDFQPANYVLGLAKVGGRRVVIGGEDFTLKGGSPNPAGLRKSVYAEDMALKYKLPLVRLHEGGGGSVAGSGGKGARPTGDPVFARARFLSIAQVVGTVPVATAALGPVAGMPAARLVASHFSVMTETSQVIIAGPHVVKRAMNEDVTKEELGGPQIHAKSGVIDNVAKDEKDALGQIARFLSYMPDNVWELPPSMEPEDDPERMEEKLLSIVPKERRKPFQMRQIIKAVLDKDSFFEMTKKYGPSLITGLARLNGHSVGVIANDCMFYAGAMTADAAQKLRRFVDTCNTFNLPVISFVDEPGFMIGSASEKAGTIRYGTSAIAAVMQSRVPWASVIVHKVFGVAGAAHFAPDSYVLSWPSAQTGALPVEGGVAVAFARQLAEAEDPEALRQEIEEKLAAAQSPFPRAEGFSVHELIDPRETRPRLCEWLDWVNPTRDLALGPYETTMRP</sequence>
<accession>A0A081BCE4</accession>
<dbReference type="InterPro" id="IPR034733">
    <property type="entry name" value="AcCoA_carboxyl_beta"/>
</dbReference>
<dbReference type="InterPro" id="IPR011763">
    <property type="entry name" value="COA_CT_C"/>
</dbReference>
<dbReference type="GO" id="GO:0004658">
    <property type="term" value="F:propionyl-CoA carboxylase activity"/>
    <property type="evidence" value="ECO:0007669"/>
    <property type="project" value="TreeGrafter"/>
</dbReference>
<feature type="domain" description="CoA carboxyltransferase C-terminal" evidence="2">
    <location>
        <begin position="264"/>
        <end position="517"/>
    </location>
</feature>
<dbReference type="PANTHER" id="PTHR43842:SF2">
    <property type="entry name" value="PROPIONYL-COA CARBOXYLASE BETA CHAIN, MITOCHONDRIAL"/>
    <property type="match status" value="1"/>
</dbReference>
<name>A0A081BCE4_9HYPH</name>
<evidence type="ECO:0000259" key="1">
    <source>
        <dbReference type="PROSITE" id="PS50980"/>
    </source>
</evidence>
<organism evidence="3 4">
    <name type="scientific">Tepidicaulis marinus</name>
    <dbReference type="NCBI Taxonomy" id="1333998"/>
    <lineage>
        <taxon>Bacteria</taxon>
        <taxon>Pseudomonadati</taxon>
        <taxon>Pseudomonadota</taxon>
        <taxon>Alphaproteobacteria</taxon>
        <taxon>Hyphomicrobiales</taxon>
        <taxon>Parvibaculaceae</taxon>
        <taxon>Tepidicaulis</taxon>
    </lineage>
</organism>
<dbReference type="Pfam" id="PF01039">
    <property type="entry name" value="Carboxyl_trans"/>
    <property type="match status" value="1"/>
</dbReference>
<dbReference type="Proteomes" id="UP000028702">
    <property type="component" value="Unassembled WGS sequence"/>
</dbReference>
<dbReference type="PROSITE" id="PS50989">
    <property type="entry name" value="COA_CT_CTER"/>
    <property type="match status" value="1"/>
</dbReference>
<dbReference type="InterPro" id="IPR029045">
    <property type="entry name" value="ClpP/crotonase-like_dom_sf"/>
</dbReference>
<dbReference type="PANTHER" id="PTHR43842">
    <property type="entry name" value="PROPIONYL-COA CARBOXYLASE BETA CHAIN"/>
    <property type="match status" value="1"/>
</dbReference>
<reference evidence="3 4" key="1">
    <citation type="submission" date="2014-07" db="EMBL/GenBank/DDBJ databases">
        <title>Tepidicaulis marinum gen. nov., sp. nov., a novel marine bacterium denitrifying nitrate to nitrous oxide strictly under microaerobic conditions.</title>
        <authorList>
            <person name="Takeuchi M."/>
            <person name="Yamagishi T."/>
            <person name="Kamagata Y."/>
            <person name="Oshima K."/>
            <person name="Hattori M."/>
            <person name="Katayama T."/>
            <person name="Hanada S."/>
            <person name="Tamaki H."/>
            <person name="Marumo K."/>
            <person name="Maeda H."/>
            <person name="Nedachi M."/>
            <person name="Iwasaki W."/>
            <person name="Suwa Y."/>
            <person name="Sakata S."/>
        </authorList>
    </citation>
    <scope>NUCLEOTIDE SEQUENCE [LARGE SCALE GENOMIC DNA]</scope>
    <source>
        <strain evidence="3 4">MA2</strain>
    </source>
</reference>
<dbReference type="PROSITE" id="PS50980">
    <property type="entry name" value="COA_CT_NTER"/>
    <property type="match status" value="1"/>
</dbReference>
<proteinExistence type="predicted"/>
<keyword evidence="4" id="KW-1185">Reference proteome</keyword>
<evidence type="ECO:0000259" key="2">
    <source>
        <dbReference type="PROSITE" id="PS50989"/>
    </source>
</evidence>
<feature type="domain" description="CoA carboxyltransferase N-terminal" evidence="1">
    <location>
        <begin position="1"/>
        <end position="264"/>
    </location>
</feature>
<dbReference type="STRING" id="1333998.M2A_2211"/>
<dbReference type="InterPro" id="IPR051047">
    <property type="entry name" value="AccD/PCCB"/>
</dbReference>
<comment type="caution">
    <text evidence="3">The sequence shown here is derived from an EMBL/GenBank/DDBJ whole genome shotgun (WGS) entry which is preliminary data.</text>
</comment>
<dbReference type="Gene3D" id="3.90.226.10">
    <property type="entry name" value="2-enoyl-CoA Hydratase, Chain A, domain 1"/>
    <property type="match status" value="2"/>
</dbReference>